<dbReference type="CDD" id="cd05379">
    <property type="entry name" value="CAP_bacterial"/>
    <property type="match status" value="1"/>
</dbReference>
<feature type="domain" description="SCP" evidence="1">
    <location>
        <begin position="36"/>
        <end position="181"/>
    </location>
</feature>
<gene>
    <name evidence="2" type="ORF">PROH_02255</name>
</gene>
<dbReference type="Gene3D" id="3.40.33.10">
    <property type="entry name" value="CAP"/>
    <property type="match status" value="1"/>
</dbReference>
<comment type="caution">
    <text evidence="2">The sequence shown here is derived from an EMBL/GenBank/DDBJ whole genome shotgun (WGS) entry which is preliminary data.</text>
</comment>
<dbReference type="PANTHER" id="PTHR31157:SF1">
    <property type="entry name" value="SCP DOMAIN-CONTAINING PROTEIN"/>
    <property type="match status" value="1"/>
</dbReference>
<dbReference type="PANTHER" id="PTHR31157">
    <property type="entry name" value="SCP DOMAIN-CONTAINING PROTEIN"/>
    <property type="match status" value="1"/>
</dbReference>
<protein>
    <recommendedName>
        <fullName evidence="1">SCP domain-containing protein</fullName>
    </recommendedName>
</protein>
<accession>A0A0M2PYY1</accession>
<dbReference type="InterPro" id="IPR014044">
    <property type="entry name" value="CAP_dom"/>
</dbReference>
<dbReference type="EMBL" id="AJTX02000002">
    <property type="protein sequence ID" value="KKJ01656.1"/>
    <property type="molecule type" value="Genomic_DNA"/>
</dbReference>
<evidence type="ECO:0000259" key="1">
    <source>
        <dbReference type="Pfam" id="PF00188"/>
    </source>
</evidence>
<dbReference type="STRING" id="317619.GCA_000332315_03632"/>
<dbReference type="SUPFAM" id="SSF55797">
    <property type="entry name" value="PR-1-like"/>
    <property type="match status" value="1"/>
</dbReference>
<evidence type="ECO:0000313" key="3">
    <source>
        <dbReference type="Proteomes" id="UP000034681"/>
    </source>
</evidence>
<dbReference type="InterPro" id="IPR035940">
    <property type="entry name" value="CAP_sf"/>
</dbReference>
<dbReference type="eggNOG" id="COG2340">
    <property type="taxonomic scope" value="Bacteria"/>
</dbReference>
<proteinExistence type="predicted"/>
<evidence type="ECO:0000313" key="2">
    <source>
        <dbReference type="EMBL" id="KKJ01656.1"/>
    </source>
</evidence>
<name>A0A0M2PYY1_PROHO</name>
<reference evidence="2" key="1">
    <citation type="submission" date="2012-04" db="EMBL/GenBank/DDBJ databases">
        <authorList>
            <person name="Borisov I.G."/>
            <person name="Ivanikova N.V."/>
            <person name="Pinevich A.V."/>
        </authorList>
    </citation>
    <scope>NUCLEOTIDE SEQUENCE</scope>
    <source>
        <strain evidence="2">CALU 1027</strain>
    </source>
</reference>
<sequence>MGLSFGLGACDRITTNPEATAPLLDVGLIETQVHQLTNEQRIAHNLRPLTTDAALATIARTHSRDMADRQFFDHVNPDGKSPSDRGFAQNYPCRKDYPDYYTEGIAENLYMTDRFNSVTTYNDVPAAYDWMHELDLAEATVQGWMNSPGHRANILTGTYDREGIGVVVDEATHKVYVTQNFC</sequence>
<dbReference type="AlphaFoldDB" id="A0A0M2PYY1"/>
<dbReference type="Proteomes" id="UP000034681">
    <property type="component" value="Unassembled WGS sequence"/>
</dbReference>
<dbReference type="Pfam" id="PF00188">
    <property type="entry name" value="CAP"/>
    <property type="match status" value="1"/>
</dbReference>
<keyword evidence="3" id="KW-1185">Reference proteome</keyword>
<organism evidence="2 3">
    <name type="scientific">Prochlorothrix hollandica PCC 9006 = CALU 1027</name>
    <dbReference type="NCBI Taxonomy" id="317619"/>
    <lineage>
        <taxon>Bacteria</taxon>
        <taxon>Bacillati</taxon>
        <taxon>Cyanobacteriota</taxon>
        <taxon>Cyanophyceae</taxon>
        <taxon>Prochlorotrichales</taxon>
        <taxon>Prochlorotrichaceae</taxon>
        <taxon>Prochlorothrix</taxon>
    </lineage>
</organism>